<dbReference type="EMBL" id="JABCKV010000790">
    <property type="protein sequence ID" value="KAG5640377.1"/>
    <property type="molecule type" value="Genomic_DNA"/>
</dbReference>
<protein>
    <submittedName>
        <fullName evidence="2">Uncharacterized protein</fullName>
    </submittedName>
</protein>
<organism evidence="2 3">
    <name type="scientific">Asterophora parasitica</name>
    <dbReference type="NCBI Taxonomy" id="117018"/>
    <lineage>
        <taxon>Eukaryota</taxon>
        <taxon>Fungi</taxon>
        <taxon>Dikarya</taxon>
        <taxon>Basidiomycota</taxon>
        <taxon>Agaricomycotina</taxon>
        <taxon>Agaricomycetes</taxon>
        <taxon>Agaricomycetidae</taxon>
        <taxon>Agaricales</taxon>
        <taxon>Tricholomatineae</taxon>
        <taxon>Lyophyllaceae</taxon>
        <taxon>Asterophora</taxon>
    </lineage>
</organism>
<evidence type="ECO:0000313" key="3">
    <source>
        <dbReference type="Proteomes" id="UP000775547"/>
    </source>
</evidence>
<reference evidence="2" key="2">
    <citation type="submission" date="2021-10" db="EMBL/GenBank/DDBJ databases">
        <title>Phylogenomics reveals ancestral predisposition of the termite-cultivated fungus Termitomyces towards a domesticated lifestyle.</title>
        <authorList>
            <person name="Auxier B."/>
            <person name="Grum-Grzhimaylo A."/>
            <person name="Cardenas M.E."/>
            <person name="Lodge J.D."/>
            <person name="Laessoe T."/>
            <person name="Pedersen O."/>
            <person name="Smith M.E."/>
            <person name="Kuyper T.W."/>
            <person name="Franco-Molano E.A."/>
            <person name="Baroni T.J."/>
            <person name="Aanen D.K."/>
        </authorList>
    </citation>
    <scope>NUCLEOTIDE SEQUENCE</scope>
    <source>
        <strain evidence="2">AP01</strain>
        <tissue evidence="2">Mycelium</tissue>
    </source>
</reference>
<keyword evidence="3" id="KW-1185">Reference proteome</keyword>
<accession>A0A9P7G4K1</accession>
<reference evidence="2" key="1">
    <citation type="submission" date="2020-07" db="EMBL/GenBank/DDBJ databases">
        <authorList>
            <person name="Nieuwenhuis M."/>
            <person name="Van De Peppel L.J.J."/>
        </authorList>
    </citation>
    <scope>NUCLEOTIDE SEQUENCE</scope>
    <source>
        <strain evidence="2">AP01</strain>
        <tissue evidence="2">Mycelium</tissue>
    </source>
</reference>
<feature type="compositionally biased region" description="Polar residues" evidence="1">
    <location>
        <begin position="467"/>
        <end position="478"/>
    </location>
</feature>
<dbReference type="Proteomes" id="UP000775547">
    <property type="component" value="Unassembled WGS sequence"/>
</dbReference>
<evidence type="ECO:0000313" key="2">
    <source>
        <dbReference type="EMBL" id="KAG5640377.1"/>
    </source>
</evidence>
<feature type="region of interest" description="Disordered" evidence="1">
    <location>
        <begin position="458"/>
        <end position="478"/>
    </location>
</feature>
<evidence type="ECO:0000256" key="1">
    <source>
        <dbReference type="SAM" id="MobiDB-lite"/>
    </source>
</evidence>
<comment type="caution">
    <text evidence="2">The sequence shown here is derived from an EMBL/GenBank/DDBJ whole genome shotgun (WGS) entry which is preliminary data.</text>
</comment>
<dbReference type="OrthoDB" id="3063780at2759"/>
<proteinExistence type="predicted"/>
<dbReference type="Pfam" id="PF14441">
    <property type="entry name" value="OTT_1508_deam"/>
    <property type="match status" value="1"/>
</dbReference>
<name>A0A9P7G4K1_9AGAR</name>
<gene>
    <name evidence="2" type="ORF">DXG03_008880</name>
</gene>
<dbReference type="AlphaFoldDB" id="A0A9P7G4K1"/>
<sequence>MPPRPTRKYPSQETLSRRLSILEFKDYFDPAAVRSNISERTHEPDGGSHRAVRALDVVALCLTSGEQGDVTAAAFYPIDSKKQNTLIVCKNREATPQDRLRLIDFKKTLIASSAWTDVFRDFILRHCAENITKRVKLFKESFSQIHKQLEDMANTYTPPQAPLDQVFPRSDKLRETLYKGGEPADPRVMLFDVLRKCRQAAGEFAIDRPEERETAQQNLDKYLDLWKLADCIRVSAFMELLLLPLSTSDDIVAKFIRRLNKVCQYARIELLLKHYDWTTLPTCWATLSSTVMPQGGKFSRGTANSMLEPLMSKQKSNLAAINMMKNTSKVWNPRDILRPTIHAEIKMIIFIHTRTSPKAVSDSPSPQLPIGCSKRSCICCSIWIAAFNESSEMAWMTSGSHGKPYDQWAFANTVKLPDSLYEHVAAAQDIVADRIRGILVKFVGSALLTEQELQLFPESDEDASAGESDTSSNKLDLY</sequence>
<dbReference type="InterPro" id="IPR027796">
    <property type="entry name" value="OTT_1508_deam-like"/>
</dbReference>